<dbReference type="PRINTS" id="PR00032">
    <property type="entry name" value="HTHARAC"/>
</dbReference>
<organism evidence="6 7">
    <name type="scientific">Paraphotobacterium marinum</name>
    <dbReference type="NCBI Taxonomy" id="1755811"/>
    <lineage>
        <taxon>Bacteria</taxon>
        <taxon>Pseudomonadati</taxon>
        <taxon>Pseudomonadota</taxon>
        <taxon>Gammaproteobacteria</taxon>
        <taxon>Vibrionales</taxon>
        <taxon>Vibrionaceae</taxon>
        <taxon>Paraphotobacterium</taxon>
    </lineage>
</organism>
<evidence type="ECO:0000313" key="6">
    <source>
        <dbReference type="EMBL" id="ASK79460.1"/>
    </source>
</evidence>
<evidence type="ECO:0000313" key="7">
    <source>
        <dbReference type="Proteomes" id="UP000242175"/>
    </source>
</evidence>
<gene>
    <name evidence="6" type="ORF">CF386_10395</name>
</gene>
<feature type="domain" description="HTH araC/xylS-type" evidence="5">
    <location>
        <begin position="147"/>
        <end position="244"/>
    </location>
</feature>
<dbReference type="InterPro" id="IPR009057">
    <property type="entry name" value="Homeodomain-like_sf"/>
</dbReference>
<dbReference type="PROSITE" id="PS01124">
    <property type="entry name" value="HTH_ARAC_FAMILY_2"/>
    <property type="match status" value="1"/>
</dbReference>
<dbReference type="KEGG" id="pmai:CF386_10395"/>
<dbReference type="SUPFAM" id="SSF46689">
    <property type="entry name" value="Homeodomain-like"/>
    <property type="match status" value="2"/>
</dbReference>
<dbReference type="InterPro" id="IPR011051">
    <property type="entry name" value="RmlC_Cupin_sf"/>
</dbReference>
<dbReference type="PANTHER" id="PTHR11019:SF199">
    <property type="entry name" value="HTH-TYPE TRANSCRIPTIONAL REGULATOR NIMR"/>
    <property type="match status" value="1"/>
</dbReference>
<reference evidence="6 7" key="1">
    <citation type="journal article" date="2016" name="Int. J. Syst. Evol. Microbiol.">
        <title>Paraphotobacterium marinum gen. nov., sp. nov., a member of the family Vibrionaceae, isolated from surface seawater.</title>
        <authorList>
            <person name="Huang Z."/>
            <person name="Dong C."/>
            <person name="Shao Z."/>
        </authorList>
    </citation>
    <scope>NUCLEOTIDE SEQUENCE [LARGE SCALE GENOMIC DNA]</scope>
    <source>
        <strain evidence="6 7">NSCS20N07D</strain>
    </source>
</reference>
<dbReference type="EMBL" id="CP022356">
    <property type="protein sequence ID" value="ASK79460.1"/>
    <property type="molecule type" value="Genomic_DNA"/>
</dbReference>
<keyword evidence="1" id="KW-0678">Repressor</keyword>
<evidence type="ECO:0000256" key="1">
    <source>
        <dbReference type="ARBA" id="ARBA00022491"/>
    </source>
</evidence>
<proteinExistence type="predicted"/>
<dbReference type="AlphaFoldDB" id="A0A220VGS9"/>
<dbReference type="PANTHER" id="PTHR11019">
    <property type="entry name" value="HTH-TYPE TRANSCRIPTIONAL REGULATOR NIMR"/>
    <property type="match status" value="1"/>
</dbReference>
<sequence>MIPNLFSYRNFAFDSDHKKDLHSHEVDSLFVPLEGNIFLECGQFLFIATYGSAIFVPRGIMHQGQMFGGTKGFNLYFKEPNTILSKKPTSILINELCLALMKDLIDENQEVRDELICLKKFELLVHELNISKSSPFCLQTYENKTFQKITDMIIKAPHEKRSLAYLANHFGMSERTLSRLFKKETGMTYSQWKNRLYLMLSFRALLEGTSVTNIAYDLGYETSSSFIYQFKKTLGVTPKVFLKNQLQSILKKNGN</sequence>
<keyword evidence="7" id="KW-1185">Reference proteome</keyword>
<dbReference type="InterPro" id="IPR020449">
    <property type="entry name" value="Tscrpt_reg_AraC-type_HTH"/>
</dbReference>
<evidence type="ECO:0000256" key="3">
    <source>
        <dbReference type="ARBA" id="ARBA00023125"/>
    </source>
</evidence>
<dbReference type="SUPFAM" id="SSF51182">
    <property type="entry name" value="RmlC-like cupins"/>
    <property type="match status" value="1"/>
</dbReference>
<dbReference type="InterPro" id="IPR018060">
    <property type="entry name" value="HTH_AraC"/>
</dbReference>
<keyword evidence="4" id="KW-0804">Transcription</keyword>
<evidence type="ECO:0000256" key="4">
    <source>
        <dbReference type="ARBA" id="ARBA00023163"/>
    </source>
</evidence>
<dbReference type="InterPro" id="IPR014710">
    <property type="entry name" value="RmlC-like_jellyroll"/>
</dbReference>
<keyword evidence="3" id="KW-0238">DNA-binding</keyword>
<protein>
    <recommendedName>
        <fullName evidence="5">HTH araC/xylS-type domain-containing protein</fullName>
    </recommendedName>
</protein>
<dbReference type="GO" id="GO:0043565">
    <property type="term" value="F:sequence-specific DNA binding"/>
    <property type="evidence" value="ECO:0007669"/>
    <property type="project" value="InterPro"/>
</dbReference>
<dbReference type="GO" id="GO:0003700">
    <property type="term" value="F:DNA-binding transcription factor activity"/>
    <property type="evidence" value="ECO:0007669"/>
    <property type="project" value="InterPro"/>
</dbReference>
<dbReference type="SMART" id="SM00342">
    <property type="entry name" value="HTH_ARAC"/>
    <property type="match status" value="1"/>
</dbReference>
<dbReference type="Proteomes" id="UP000242175">
    <property type="component" value="Chromosome small"/>
</dbReference>
<evidence type="ECO:0000256" key="2">
    <source>
        <dbReference type="ARBA" id="ARBA00023015"/>
    </source>
</evidence>
<accession>A0A220VGS9</accession>
<keyword evidence="2" id="KW-0805">Transcription regulation</keyword>
<dbReference type="FunFam" id="1.10.10.60:FF:000132">
    <property type="entry name" value="AraC family transcriptional regulator"/>
    <property type="match status" value="1"/>
</dbReference>
<dbReference type="Gene3D" id="1.10.10.60">
    <property type="entry name" value="Homeodomain-like"/>
    <property type="match status" value="2"/>
</dbReference>
<evidence type="ECO:0000259" key="5">
    <source>
        <dbReference type="PROSITE" id="PS01124"/>
    </source>
</evidence>
<dbReference type="Pfam" id="PF12833">
    <property type="entry name" value="HTH_18"/>
    <property type="match status" value="1"/>
</dbReference>
<dbReference type="Gene3D" id="2.60.120.10">
    <property type="entry name" value="Jelly Rolls"/>
    <property type="match status" value="1"/>
</dbReference>
<name>A0A220VGS9_9GAMM</name>